<comment type="caution">
    <text evidence="1">The sequence shown here is derived from an EMBL/GenBank/DDBJ whole genome shotgun (WGS) entry which is preliminary data.</text>
</comment>
<protein>
    <submittedName>
        <fullName evidence="1">Uncharacterized protein</fullName>
    </submittedName>
</protein>
<dbReference type="OrthoDB" id="7874815at2"/>
<keyword evidence="2" id="KW-1185">Reference proteome</keyword>
<accession>A0A917DZI8</accession>
<dbReference type="AlphaFoldDB" id="A0A917DZI8"/>
<proteinExistence type="predicted"/>
<dbReference type="EMBL" id="BMIP01000011">
    <property type="protein sequence ID" value="GGD82341.1"/>
    <property type="molecule type" value="Genomic_DNA"/>
</dbReference>
<name>A0A917DZI8_9SPHN</name>
<dbReference type="Proteomes" id="UP000612349">
    <property type="component" value="Unassembled WGS sequence"/>
</dbReference>
<evidence type="ECO:0000313" key="1">
    <source>
        <dbReference type="EMBL" id="GGD82341.1"/>
    </source>
</evidence>
<sequence length="233" mass="25770">MKITIADLEVVDSMSEETTAYTAHILIDGSKAFHASNRGTGGADYFYPLQDYDGPTLAAVDAYLKETEPPCGPFEPDPAHRAAWDRGIQCDLETYVSRLITTHEAKLTLARKTARNIVAIGPDKKVYSFKMAPSPGNIASFKEIEPNYEIVNGADEEVMQAALAGISGEPDYAEQVYERQRGNRLTRADALWLKARNEVAEKPCPDLRIAIDEFIADEQARYDAYRAANCQSS</sequence>
<reference evidence="1" key="2">
    <citation type="submission" date="2020-09" db="EMBL/GenBank/DDBJ databases">
        <authorList>
            <person name="Sun Q."/>
            <person name="Zhou Y."/>
        </authorList>
    </citation>
    <scope>NUCLEOTIDE SEQUENCE</scope>
    <source>
        <strain evidence="1">CGMCC 1.15360</strain>
    </source>
</reference>
<gene>
    <name evidence="1" type="ORF">GCM10010990_35460</name>
</gene>
<evidence type="ECO:0000313" key="2">
    <source>
        <dbReference type="Proteomes" id="UP000612349"/>
    </source>
</evidence>
<reference evidence="1" key="1">
    <citation type="journal article" date="2014" name="Int. J. Syst. Evol. Microbiol.">
        <title>Complete genome sequence of Corynebacterium casei LMG S-19264T (=DSM 44701T), isolated from a smear-ripened cheese.</title>
        <authorList>
            <consortium name="US DOE Joint Genome Institute (JGI-PGF)"/>
            <person name="Walter F."/>
            <person name="Albersmeier A."/>
            <person name="Kalinowski J."/>
            <person name="Ruckert C."/>
        </authorList>
    </citation>
    <scope>NUCLEOTIDE SEQUENCE</scope>
    <source>
        <strain evidence="1">CGMCC 1.15360</strain>
    </source>
</reference>
<organism evidence="1 2">
    <name type="scientific">Croceicoccus mobilis</name>
    <dbReference type="NCBI Taxonomy" id="1703339"/>
    <lineage>
        <taxon>Bacteria</taxon>
        <taxon>Pseudomonadati</taxon>
        <taxon>Pseudomonadota</taxon>
        <taxon>Alphaproteobacteria</taxon>
        <taxon>Sphingomonadales</taxon>
        <taxon>Erythrobacteraceae</taxon>
        <taxon>Croceicoccus</taxon>
    </lineage>
</organism>
<dbReference type="RefSeq" id="WP_066769447.1">
    <property type="nucleotide sequence ID" value="NZ_BMIP01000011.1"/>
</dbReference>